<accession>A0ABW1YRI3</accession>
<dbReference type="RefSeq" id="WP_377484332.1">
    <property type="nucleotide sequence ID" value="NZ_JACZFR010000046.1"/>
</dbReference>
<dbReference type="Proteomes" id="UP001596425">
    <property type="component" value="Unassembled WGS sequence"/>
</dbReference>
<keyword evidence="3" id="KW-1185">Reference proteome</keyword>
<proteinExistence type="predicted"/>
<gene>
    <name evidence="2" type="ORF">ACFQBM_18555</name>
</gene>
<evidence type="ECO:0000313" key="3">
    <source>
        <dbReference type="Proteomes" id="UP001596425"/>
    </source>
</evidence>
<protein>
    <submittedName>
        <fullName evidence="2">DUF6538 domain-containing protein</fullName>
    </submittedName>
</protein>
<evidence type="ECO:0000259" key="1">
    <source>
        <dbReference type="Pfam" id="PF20172"/>
    </source>
</evidence>
<evidence type="ECO:0000313" key="2">
    <source>
        <dbReference type="EMBL" id="MFC6635285.1"/>
    </source>
</evidence>
<comment type="caution">
    <text evidence="2">The sequence shown here is derived from an EMBL/GenBank/DDBJ whole genome shotgun (WGS) entry which is preliminary data.</text>
</comment>
<name>A0ABW1YRI3_9GAMM</name>
<dbReference type="InterPro" id="IPR046668">
    <property type="entry name" value="DUF6538"/>
</dbReference>
<sequence>MAKPSKSTPSYLTTNRVGTYVFQVRIPKRIRQNSSNAKSTLWRSLGTKDKSEAIQLVPSDRGGRRLDLPR</sequence>
<dbReference type="Pfam" id="PF20172">
    <property type="entry name" value="DUF6538"/>
    <property type="match status" value="1"/>
</dbReference>
<dbReference type="EMBL" id="JBHSVR010000001">
    <property type="protein sequence ID" value="MFC6635285.1"/>
    <property type="molecule type" value="Genomic_DNA"/>
</dbReference>
<reference evidence="3" key="1">
    <citation type="journal article" date="2019" name="Int. J. Syst. Evol. Microbiol.">
        <title>The Global Catalogue of Microorganisms (GCM) 10K type strain sequencing project: providing services to taxonomists for standard genome sequencing and annotation.</title>
        <authorList>
            <consortium name="The Broad Institute Genomics Platform"/>
            <consortium name="The Broad Institute Genome Sequencing Center for Infectious Disease"/>
            <person name="Wu L."/>
            <person name="Ma J."/>
        </authorList>
    </citation>
    <scope>NUCLEOTIDE SEQUENCE [LARGE SCALE GENOMIC DNA]</scope>
    <source>
        <strain evidence="3">CGMCC 1.13718</strain>
    </source>
</reference>
<organism evidence="2 3">
    <name type="scientific">Microbulbifer taiwanensis</name>
    <dbReference type="NCBI Taxonomy" id="986746"/>
    <lineage>
        <taxon>Bacteria</taxon>
        <taxon>Pseudomonadati</taxon>
        <taxon>Pseudomonadota</taxon>
        <taxon>Gammaproteobacteria</taxon>
        <taxon>Cellvibrionales</taxon>
        <taxon>Microbulbiferaceae</taxon>
        <taxon>Microbulbifer</taxon>
    </lineage>
</organism>
<feature type="domain" description="DUF6538" evidence="1">
    <location>
        <begin position="16"/>
        <end position="56"/>
    </location>
</feature>